<evidence type="ECO:0000313" key="2">
    <source>
        <dbReference type="EMBL" id="WLR42736.1"/>
    </source>
</evidence>
<dbReference type="PANTHER" id="PTHR47197">
    <property type="entry name" value="PROTEIN NIRF"/>
    <property type="match status" value="1"/>
</dbReference>
<proteinExistence type="predicted"/>
<dbReference type="PROSITE" id="PS51257">
    <property type="entry name" value="PROKAR_LIPOPROTEIN"/>
    <property type="match status" value="1"/>
</dbReference>
<evidence type="ECO:0008006" key="4">
    <source>
        <dbReference type="Google" id="ProtNLM"/>
    </source>
</evidence>
<organism evidence="2 3">
    <name type="scientific">Bacillus carboniphilus</name>
    <dbReference type="NCBI Taxonomy" id="86663"/>
    <lineage>
        <taxon>Bacteria</taxon>
        <taxon>Bacillati</taxon>
        <taxon>Bacillota</taxon>
        <taxon>Bacilli</taxon>
        <taxon>Bacillales</taxon>
        <taxon>Bacillaceae</taxon>
        <taxon>Bacillus</taxon>
    </lineage>
</organism>
<gene>
    <name evidence="2" type="ORF">LC087_00335</name>
</gene>
<dbReference type="PANTHER" id="PTHR47197:SF3">
    <property type="entry name" value="DIHYDRO-HEME D1 DEHYDROGENASE"/>
    <property type="match status" value="1"/>
</dbReference>
<dbReference type="EMBL" id="CP129013">
    <property type="protein sequence ID" value="WLR42736.1"/>
    <property type="molecule type" value="Genomic_DNA"/>
</dbReference>
<sequence>MKKTILIIIILCLFVGCSSEQQPAIKTENALIISLNILDSTITFYNEQEDKVITWKLDHPFKDAVLLNYDEILFMHPKNNQAFIYQLSTGQQIASWEIGKGMEKVIVYNDTVYFSNQANNSVDLYSLNGQKQTEVQVEGKPFLLLPHENKLFVSLYNKNKMTVIDLSHLNVTNTFSTDEKVVDGFMNENKLWLGGHGQGEHIQENVILYDITSGEEFFHIPAGTMPIGFASHGQYVYVISHGSNQLFKINMKTYKIESTKTIGPNPFSIVYYHDSLYVDLYDNNKLLKIDPTDLTILKEIDVGEGPFQLLIRNEGT</sequence>
<dbReference type="InterPro" id="IPR015943">
    <property type="entry name" value="WD40/YVTN_repeat-like_dom_sf"/>
</dbReference>
<dbReference type="RefSeq" id="WP_226539438.1">
    <property type="nucleotide sequence ID" value="NZ_CP129013.1"/>
</dbReference>
<dbReference type="Proteomes" id="UP001197974">
    <property type="component" value="Chromosome"/>
</dbReference>
<dbReference type="InterPro" id="IPR011048">
    <property type="entry name" value="Haem_d1_sf"/>
</dbReference>
<reference evidence="2 3" key="1">
    <citation type="submission" date="2023-06" db="EMBL/GenBank/DDBJ databases">
        <title>Five Gram-positive bacteria isolated from mangrove sediments in Shenzhen, Guangdong, China.</title>
        <authorList>
            <person name="Yu S."/>
            <person name="Zheng W."/>
            <person name="Huang Y."/>
        </authorList>
    </citation>
    <scope>NUCLEOTIDE SEQUENCE [LARGE SCALE GENOMIC DNA]</scope>
    <source>
        <strain evidence="2 3">SaN35-3</strain>
    </source>
</reference>
<keyword evidence="3" id="KW-1185">Reference proteome</keyword>
<dbReference type="InterPro" id="IPR051200">
    <property type="entry name" value="Host-pathogen_enzymatic-act"/>
</dbReference>
<feature type="chain" id="PRO_5045190780" description="Surface antigen" evidence="1">
    <location>
        <begin position="24"/>
        <end position="316"/>
    </location>
</feature>
<dbReference type="Gene3D" id="2.130.10.10">
    <property type="entry name" value="YVTN repeat-like/Quinoprotein amine dehydrogenase"/>
    <property type="match status" value="2"/>
</dbReference>
<name>A0ABY9JYN2_9BACI</name>
<accession>A0ABY9JYN2</accession>
<evidence type="ECO:0000313" key="3">
    <source>
        <dbReference type="Proteomes" id="UP001197974"/>
    </source>
</evidence>
<dbReference type="SUPFAM" id="SSF51004">
    <property type="entry name" value="C-terminal (heme d1) domain of cytochrome cd1-nitrite reductase"/>
    <property type="match status" value="1"/>
</dbReference>
<evidence type="ECO:0000256" key="1">
    <source>
        <dbReference type="SAM" id="SignalP"/>
    </source>
</evidence>
<keyword evidence="1" id="KW-0732">Signal</keyword>
<feature type="signal peptide" evidence="1">
    <location>
        <begin position="1"/>
        <end position="23"/>
    </location>
</feature>
<protein>
    <recommendedName>
        <fullName evidence="4">Surface antigen</fullName>
    </recommendedName>
</protein>